<gene>
    <name evidence="2" type="ORF">FWK35_00021960</name>
</gene>
<proteinExistence type="predicted"/>
<dbReference type="OrthoDB" id="10055366at2759"/>
<dbReference type="AlphaFoldDB" id="A0A6G0XQ46"/>
<feature type="region of interest" description="Disordered" evidence="1">
    <location>
        <begin position="764"/>
        <end position="792"/>
    </location>
</feature>
<sequence>QKAGRKPRIPLELVFETLSNVAISLFDLDGHLIPYSHPLWSELSNKLDKKMTAHTLYSCVQQDRHELQTKLREIVKKPLVEYQSIMSDENDNSNDKEYSTDSDYIKISPIDVSYGKKKFKKMYTVLKQGVWTNIINDWFIKTCNISCNIIYKRCRVANDVNKAKHFIDFSGKCKECLAVLVGWAEKRPDEGMPLVVNIMMEGMDVLHEHNSKRPLNGAKRREVGMQLSHDCASNWRRHAVTSITFGEKIPSNVYNNTVLWKCKQSEKDKILGITEKCPIMSLVELSLTQYAGSIHQVCAKPFIVNYWTPCQLVVYKTMSKTYVRLSIDATGSIVKKIKRTREGILSSHIFLYEAVVSSNSYQTSVTQMLSEKQDTFTIFSWLMLWMKDGVPAPQETVCDFSMALLGAITRAFCGGMTIRTYIESCLEILTEKKLSNKQLTCFVRIDIAHLIKIVCRWKCWKGTKTYHLKEFFVRCTVLLVHCESLNKFKNILIDILTVCMNEYDGKIKDSLEINTPAEVSRIRLMSLIKGHSPSNAIEVSREETEDLDDNICDDEYDDDEEEGTSSCLDNFFQAIEFEIRIHSSVEGDRLNAYYVPDVQVPLMKICKKFPMWTNLMVGFFKSPYLTATSAAIEGEFSQLKNSILRHESRPLSVDRFVVTHLRSIENMMKIARSEQLFPPNKSHIDSDLEEKNRYTVGYSMHESPNYGIEEDLERSTEDSHILNSGIISSPRNVLSINYSSSSSDDSLNKEESWRGLKNIRTGPFKKSEKRVRTSKNSLTLDKDISEEPVTKNSKKRRTKYLEACPEIERILSKTCTRSSKTVLLRNGNLTTPCSLNKKKYIISNTCAFDSLVFGIAMACTDFPSYRSYINSKNIEFLNFIVEIANHGSSAKMYNSRLKLLNTIFTSESCVDNVHLINAECNVSLIINGLLKEVPSCIENISCSNQNCRNYKKIRSSPTILMNSTDGVRVIVEGISILPQ</sequence>
<evidence type="ECO:0008006" key="4">
    <source>
        <dbReference type="Google" id="ProtNLM"/>
    </source>
</evidence>
<protein>
    <recommendedName>
        <fullName evidence="4">NOF-FB transposable element protein</fullName>
    </recommendedName>
</protein>
<keyword evidence="3" id="KW-1185">Reference proteome</keyword>
<comment type="caution">
    <text evidence="2">The sequence shown here is derived from an EMBL/GenBank/DDBJ whole genome shotgun (WGS) entry which is preliminary data.</text>
</comment>
<feature type="non-terminal residue" evidence="2">
    <location>
        <position position="979"/>
    </location>
</feature>
<organism evidence="2 3">
    <name type="scientific">Aphis craccivora</name>
    <name type="common">Cowpea aphid</name>
    <dbReference type="NCBI Taxonomy" id="307492"/>
    <lineage>
        <taxon>Eukaryota</taxon>
        <taxon>Metazoa</taxon>
        <taxon>Ecdysozoa</taxon>
        <taxon>Arthropoda</taxon>
        <taxon>Hexapoda</taxon>
        <taxon>Insecta</taxon>
        <taxon>Pterygota</taxon>
        <taxon>Neoptera</taxon>
        <taxon>Paraneoptera</taxon>
        <taxon>Hemiptera</taxon>
        <taxon>Sternorrhyncha</taxon>
        <taxon>Aphidomorpha</taxon>
        <taxon>Aphidoidea</taxon>
        <taxon>Aphididae</taxon>
        <taxon>Aphidini</taxon>
        <taxon>Aphis</taxon>
        <taxon>Aphis</taxon>
    </lineage>
</organism>
<evidence type="ECO:0000313" key="2">
    <source>
        <dbReference type="EMBL" id="KAF0742394.1"/>
    </source>
</evidence>
<accession>A0A6G0XQ46</accession>
<feature type="non-terminal residue" evidence="2">
    <location>
        <position position="1"/>
    </location>
</feature>
<evidence type="ECO:0000313" key="3">
    <source>
        <dbReference type="Proteomes" id="UP000478052"/>
    </source>
</evidence>
<name>A0A6G0XQ46_APHCR</name>
<dbReference type="Proteomes" id="UP000478052">
    <property type="component" value="Unassembled WGS sequence"/>
</dbReference>
<dbReference type="EMBL" id="VUJU01007657">
    <property type="protein sequence ID" value="KAF0742394.1"/>
    <property type="molecule type" value="Genomic_DNA"/>
</dbReference>
<feature type="compositionally biased region" description="Basic and acidic residues" evidence="1">
    <location>
        <begin position="780"/>
        <end position="789"/>
    </location>
</feature>
<reference evidence="2 3" key="1">
    <citation type="submission" date="2019-08" db="EMBL/GenBank/DDBJ databases">
        <title>Whole genome of Aphis craccivora.</title>
        <authorList>
            <person name="Voronova N.V."/>
            <person name="Shulinski R.S."/>
            <person name="Bandarenka Y.V."/>
            <person name="Zhorov D.G."/>
            <person name="Warner D."/>
        </authorList>
    </citation>
    <scope>NUCLEOTIDE SEQUENCE [LARGE SCALE GENOMIC DNA]</scope>
    <source>
        <strain evidence="2">180601</strain>
        <tissue evidence="2">Whole Body</tissue>
    </source>
</reference>
<evidence type="ECO:0000256" key="1">
    <source>
        <dbReference type="SAM" id="MobiDB-lite"/>
    </source>
</evidence>